<name>A0A2C9L6Y4_BIOGL</name>
<accession>A0A2C9L6Y4</accession>
<dbReference type="EnsemblMetazoa" id="BGLB027766-RA">
    <property type="protein sequence ID" value="BGLB027766-PA"/>
    <property type="gene ID" value="BGLB027766"/>
</dbReference>
<protein>
    <recommendedName>
        <fullName evidence="4">Antistasin-like domain-containing protein</fullName>
    </recommendedName>
</protein>
<dbReference type="GO" id="GO:0004867">
    <property type="term" value="F:serine-type endopeptidase inhibitor activity"/>
    <property type="evidence" value="ECO:0007669"/>
    <property type="project" value="UniProtKB-KW"/>
</dbReference>
<evidence type="ECO:0000313" key="6">
    <source>
        <dbReference type="Proteomes" id="UP000076420"/>
    </source>
</evidence>
<dbReference type="PROSITE" id="PS51252">
    <property type="entry name" value="ANTISTASIN"/>
    <property type="match status" value="3"/>
</dbReference>
<dbReference type="OrthoDB" id="10021323at2759"/>
<gene>
    <name evidence="5" type="primary">106060607</name>
</gene>
<dbReference type="Gene3D" id="2.10.22.10">
    <property type="entry name" value="Antistasin, domain 1"/>
    <property type="match status" value="4"/>
</dbReference>
<reference evidence="5" key="1">
    <citation type="submission" date="2020-05" db="UniProtKB">
        <authorList>
            <consortium name="EnsemblMetazoa"/>
        </authorList>
    </citation>
    <scope>IDENTIFICATION</scope>
    <source>
        <strain evidence="5">BB02</strain>
    </source>
</reference>
<sequence length="167" mass="18301">MLYKFLVLVALSGSTIADLLSPQCTIACPEGKLLDTIRCQCVEPDSSGIQSPCQPVLCRKYCPNGWAKDESGCDICTCKEAPVCAPVVCKMLCPNGWAQDENGCDICQCKRDEKVCTPVRCKMFCPNGWAKDESGCDICKCKLPSDCPKVLCKMRCPNGFQKDILQL</sequence>
<dbReference type="STRING" id="6526.A0A2C9L6Y4"/>
<feature type="chain" id="PRO_5012090124" description="Antistasin-like domain-containing protein" evidence="3">
    <location>
        <begin position="18"/>
        <end position="167"/>
    </location>
</feature>
<feature type="domain" description="Antistasin-like" evidence="4">
    <location>
        <begin position="116"/>
        <end position="141"/>
    </location>
</feature>
<dbReference type="AlphaFoldDB" id="A0A2C9L6Y4"/>
<feature type="domain" description="Antistasin-like" evidence="4">
    <location>
        <begin position="84"/>
        <end position="109"/>
    </location>
</feature>
<feature type="signal peptide" evidence="3">
    <location>
        <begin position="1"/>
        <end position="17"/>
    </location>
</feature>
<evidence type="ECO:0000256" key="2">
    <source>
        <dbReference type="ARBA" id="ARBA00022900"/>
    </source>
</evidence>
<evidence type="ECO:0000256" key="1">
    <source>
        <dbReference type="ARBA" id="ARBA00022690"/>
    </source>
</evidence>
<feature type="domain" description="Antistasin-like" evidence="4">
    <location>
        <begin position="53"/>
        <end position="78"/>
    </location>
</feature>
<evidence type="ECO:0000256" key="3">
    <source>
        <dbReference type="SAM" id="SignalP"/>
    </source>
</evidence>
<organism evidence="5 6">
    <name type="scientific">Biomphalaria glabrata</name>
    <name type="common">Bloodfluke planorb</name>
    <name type="synonym">Freshwater snail</name>
    <dbReference type="NCBI Taxonomy" id="6526"/>
    <lineage>
        <taxon>Eukaryota</taxon>
        <taxon>Metazoa</taxon>
        <taxon>Spiralia</taxon>
        <taxon>Lophotrochozoa</taxon>
        <taxon>Mollusca</taxon>
        <taxon>Gastropoda</taxon>
        <taxon>Heterobranchia</taxon>
        <taxon>Euthyneura</taxon>
        <taxon>Panpulmonata</taxon>
        <taxon>Hygrophila</taxon>
        <taxon>Lymnaeoidea</taxon>
        <taxon>Planorbidae</taxon>
        <taxon>Biomphalaria</taxon>
    </lineage>
</organism>
<keyword evidence="2" id="KW-0722">Serine protease inhibitor</keyword>
<dbReference type="Proteomes" id="UP000076420">
    <property type="component" value="Unassembled WGS sequence"/>
</dbReference>
<keyword evidence="1" id="KW-0646">Protease inhibitor</keyword>
<dbReference type="Pfam" id="PF02822">
    <property type="entry name" value="Antistasin"/>
    <property type="match status" value="4"/>
</dbReference>
<dbReference type="VEuPathDB" id="VectorBase:BGLB027766"/>
<dbReference type="KEGG" id="bgt:106060607"/>
<evidence type="ECO:0000313" key="5">
    <source>
        <dbReference type="EnsemblMetazoa" id="BGLB027766-PA"/>
    </source>
</evidence>
<dbReference type="RefSeq" id="XP_013074014.2">
    <property type="nucleotide sequence ID" value="XM_013218560.2"/>
</dbReference>
<dbReference type="InterPro" id="IPR004094">
    <property type="entry name" value="Antistasin-like"/>
</dbReference>
<dbReference type="SUPFAM" id="SSF57262">
    <property type="entry name" value="Leech antihemostatic proteins"/>
    <property type="match status" value="3"/>
</dbReference>
<proteinExistence type="predicted"/>
<dbReference type="InterPro" id="IPR011061">
    <property type="entry name" value="Hirudin/antistatin"/>
</dbReference>
<evidence type="ECO:0000259" key="4">
    <source>
        <dbReference type="PROSITE" id="PS51252"/>
    </source>
</evidence>
<keyword evidence="3" id="KW-0732">Signal</keyword>
<dbReference type="VEuPathDB" id="VectorBase:BGLAX_037061"/>